<dbReference type="RefSeq" id="WP_091336510.1">
    <property type="nucleotide sequence ID" value="NZ_FMHV01000002.1"/>
</dbReference>
<dbReference type="GO" id="GO:0016740">
    <property type="term" value="F:transferase activity"/>
    <property type="evidence" value="ECO:0007669"/>
    <property type="project" value="UniProtKB-KW"/>
</dbReference>
<proteinExistence type="predicted"/>
<feature type="transmembrane region" description="Helical" evidence="2">
    <location>
        <begin position="409"/>
        <end position="428"/>
    </location>
</feature>
<feature type="region of interest" description="Disordered" evidence="1">
    <location>
        <begin position="722"/>
        <end position="756"/>
    </location>
</feature>
<dbReference type="InterPro" id="IPR000421">
    <property type="entry name" value="FA58C"/>
</dbReference>
<dbReference type="PROSITE" id="PS50022">
    <property type="entry name" value="FA58C_3"/>
    <property type="match status" value="1"/>
</dbReference>
<feature type="region of interest" description="Disordered" evidence="1">
    <location>
        <begin position="942"/>
        <end position="962"/>
    </location>
</feature>
<evidence type="ECO:0000313" key="4">
    <source>
        <dbReference type="EMBL" id="SCL15175.1"/>
    </source>
</evidence>
<feature type="transmembrane region" description="Helical" evidence="2">
    <location>
        <begin position="377"/>
        <end position="397"/>
    </location>
</feature>
<feature type="transmembrane region" description="Helical" evidence="2">
    <location>
        <begin position="227"/>
        <end position="249"/>
    </location>
</feature>
<dbReference type="STRING" id="568872.GA0070624_0639"/>
<feature type="compositionally biased region" description="Basic and acidic residues" evidence="1">
    <location>
        <begin position="1414"/>
        <end position="1426"/>
    </location>
</feature>
<protein>
    <submittedName>
        <fullName evidence="4">Arabinofuranan 3-O-arabinosyltransferase</fullName>
    </submittedName>
</protein>
<dbReference type="Proteomes" id="UP000199413">
    <property type="component" value="Unassembled WGS sequence"/>
</dbReference>
<feature type="transmembrane region" description="Helical" evidence="2">
    <location>
        <begin position="1256"/>
        <end position="1275"/>
    </location>
</feature>
<dbReference type="Gene3D" id="2.60.120.260">
    <property type="entry name" value="Galactose-binding domain-like"/>
    <property type="match status" value="1"/>
</dbReference>
<organism evidence="4 5">
    <name type="scientific">Micromonospora rhizosphaerae</name>
    <dbReference type="NCBI Taxonomy" id="568872"/>
    <lineage>
        <taxon>Bacteria</taxon>
        <taxon>Bacillati</taxon>
        <taxon>Actinomycetota</taxon>
        <taxon>Actinomycetes</taxon>
        <taxon>Micromonosporales</taxon>
        <taxon>Micromonosporaceae</taxon>
        <taxon>Micromonospora</taxon>
    </lineage>
</organism>
<feature type="region of interest" description="Disordered" evidence="1">
    <location>
        <begin position="1404"/>
        <end position="1426"/>
    </location>
</feature>
<feature type="domain" description="F5/8 type C" evidence="3">
    <location>
        <begin position="696"/>
        <end position="778"/>
    </location>
</feature>
<gene>
    <name evidence="4" type="ORF">GA0070624_0639</name>
</gene>
<keyword evidence="5" id="KW-1185">Reference proteome</keyword>
<dbReference type="Pfam" id="PF24607">
    <property type="entry name" value="CBM_AftD"/>
    <property type="match status" value="2"/>
</dbReference>
<evidence type="ECO:0000256" key="2">
    <source>
        <dbReference type="SAM" id="Phobius"/>
    </source>
</evidence>
<accession>A0A1C6RDY0</accession>
<evidence type="ECO:0000259" key="3">
    <source>
        <dbReference type="PROSITE" id="PS50022"/>
    </source>
</evidence>
<dbReference type="EMBL" id="FMHV01000002">
    <property type="protein sequence ID" value="SCL15175.1"/>
    <property type="molecule type" value="Genomic_DNA"/>
</dbReference>
<dbReference type="SUPFAM" id="SSF49785">
    <property type="entry name" value="Galactose-binding domain-like"/>
    <property type="match status" value="1"/>
</dbReference>
<dbReference type="OrthoDB" id="5242711at2"/>
<dbReference type="Pfam" id="PF11847">
    <property type="entry name" value="GT-C_AftD"/>
    <property type="match status" value="1"/>
</dbReference>
<keyword evidence="2" id="KW-0812">Transmembrane</keyword>
<dbReference type="InterPro" id="IPR021798">
    <property type="entry name" value="AftD_N"/>
</dbReference>
<keyword evidence="2" id="KW-0472">Membrane</keyword>
<sequence>MRAELTTGTEPTGSRTPRTARRFRHLAVCIALSALAFQQGPGLTVADTKVDLNVNPTGWLIRSLHLWDPAGTFGQLQNQAYGYLWPMGPFFLLGSGLGLPAWVVQRLWWALLFCVAYAGVVRLAGRLGIGTPAARMVAGIAFALSPRILTQLGWSSVESWPSAIAPWVLIPLIGLARGRPMRRAVAGSAVAVACAGGVNATAVFAVVPLALLWLATLRPVRRRLAALAAWCAAVALATAWWLVPLLVLGRYSPPFLDYIETARFTTSVTDAVTVLRGASYWVAYLGNSFGPTLPAGAALATEPVLVAATMAVAVLGVIGLSRRGMPHRRFLVTGLVLGVALVGLGHVGELPNAFAAPQQQFLDGVGAPLRNVHKFDVLLRLPLALGVAHLLGVLLRAARTAPARRRRLAAVRAWLTAGVAVAAVAGVASPALAGGLAPPGGVKEVPGYWSDATHWLDANTGRGRVLVVPGARFPSYDWGTTTDEVAQPLLRSRWAVRNAIPFTPPTTIRLLDAIDTALATGAGSAGLADLLARSGISHVLFRADLDHGRSDTARPAVVRQALERSPGLTLVASFGPVRGGGQTAGVFQDHGLDVPMRALEVFRVDRTVEPVVAYDRRDVTTVVGGPESLLDMAAAGQLSAAPTVLAGDAPQGKAPGPITMTDGLRRRDVSFGRIRDNASATLTAADTFDVPAPAHDYLPAWGAEQATVARYDGISAIRASSSRSQVDARGGARPEHQPFAALDGDPATSWQSAPDTSGADQWLELTLANPVTVRELRLRFDLAADTVPTKVIVTAGYESVAVESFGDSMTFRLPGVHATRDIRIAVEATIGLRPGSGTVGISEIEIPGVRTGRTLAMAAVPATEQPPTVVVSAAPSTPACFFADGHPRCSSDAARGSEDGRSIDRTLTLPAAGTYVPHVWARPQPGIALNAVLDKEVAAGESSRVAPKVSASSTAVPDPAGRPGAVLDGDPATAWSPAPTDDQPILHLEWLKPQVITGLRFALDPGVAATKLGSVRVVGDDGVRGGLIGKNGQVALSPPMRTDEITIQFLDKPAAYSRDPYGQRGPEPLPIAVGEVTVLPGAPAAPVRLDAPVNLACGSGPSLEIGGIRVRTALTATVRDLLELRDVPAEPCDGQAAGQLGLMPGGARLVASGSALATPTRVALEPRSAQPRVAPAPSAIEVESWSATERRVRVAEHPVDRVLAVRENTNPGWRATLSGKVLEPVVVDGWQQGWLLPAGLSGDLVLSFTPDASYRAGLFLGGLLLAGVAVLAMLPERRRTAPAASRPVRRRALRSVPLLAVGAIALVMLGGLVGGLLVAAGLVLAVPGSLRLPWPADPRRARLLAHTAEAWLPGALLLLAGWLHLTVEQRHVAAAPQLAALLAVGCLWLSTTVRRRPVRPVRSVLPPPAVEKPTSSRHDIELSSIT</sequence>
<keyword evidence="2" id="KW-1133">Transmembrane helix</keyword>
<name>A0A1C6RDY0_9ACTN</name>
<feature type="transmembrane region" description="Helical" evidence="2">
    <location>
        <begin position="190"/>
        <end position="215"/>
    </location>
</feature>
<dbReference type="InterPro" id="IPR056997">
    <property type="entry name" value="CBM_AftD"/>
</dbReference>
<feature type="transmembrane region" description="Helical" evidence="2">
    <location>
        <begin position="160"/>
        <end position="178"/>
    </location>
</feature>
<evidence type="ECO:0000313" key="5">
    <source>
        <dbReference type="Proteomes" id="UP000199413"/>
    </source>
</evidence>
<reference evidence="5" key="1">
    <citation type="submission" date="2016-06" db="EMBL/GenBank/DDBJ databases">
        <authorList>
            <person name="Varghese N."/>
            <person name="Submissions Spin"/>
        </authorList>
    </citation>
    <scope>NUCLEOTIDE SEQUENCE [LARGE SCALE GENOMIC DNA]</scope>
    <source>
        <strain evidence="5">DSM 45431</strain>
    </source>
</reference>
<feature type="transmembrane region" description="Helical" evidence="2">
    <location>
        <begin position="1296"/>
        <end position="1323"/>
    </location>
</feature>
<keyword evidence="4" id="KW-0808">Transferase</keyword>
<dbReference type="InterPro" id="IPR008979">
    <property type="entry name" value="Galactose-bd-like_sf"/>
</dbReference>
<feature type="transmembrane region" description="Helical" evidence="2">
    <location>
        <begin position="107"/>
        <end position="124"/>
    </location>
</feature>
<feature type="transmembrane region" description="Helical" evidence="2">
    <location>
        <begin position="1343"/>
        <end position="1365"/>
    </location>
</feature>
<feature type="transmembrane region" description="Helical" evidence="2">
    <location>
        <begin position="330"/>
        <end position="348"/>
    </location>
</feature>
<evidence type="ECO:0000256" key="1">
    <source>
        <dbReference type="SAM" id="MobiDB-lite"/>
    </source>
</evidence>
<feature type="transmembrane region" description="Helical" evidence="2">
    <location>
        <begin position="295"/>
        <end position="318"/>
    </location>
</feature>